<accession>V4GRP1</accession>
<dbReference type="RefSeq" id="WP_023395099.1">
    <property type="nucleotide sequence ID" value="NZ_ASGZ01000051.1"/>
</dbReference>
<proteinExistence type="predicted"/>
<keyword evidence="2" id="KW-1185">Reference proteome</keyword>
<organism evidence="1 2">
    <name type="scientific">Candidatus Halobonum tyrrellensis G22</name>
    <dbReference type="NCBI Taxonomy" id="1324957"/>
    <lineage>
        <taxon>Archaea</taxon>
        <taxon>Methanobacteriati</taxon>
        <taxon>Methanobacteriota</taxon>
        <taxon>Stenosarchaea group</taxon>
        <taxon>Halobacteria</taxon>
        <taxon>Halobacteriales</taxon>
        <taxon>Haloferacaceae</taxon>
        <taxon>Candidatus Halobonum</taxon>
    </lineage>
</organism>
<sequence>ADAVGGDDLPDDLSDKPRYLADLLADEWSAVDGPGVTITEAHEAVQDDRGDDAPTRRTVGNWITELEGAGVLEQVADDSKPGNVYAPARND</sequence>
<dbReference type="AlphaFoldDB" id="V4GRP1"/>
<dbReference type="EMBL" id="ASGZ01000051">
    <property type="protein sequence ID" value="ESP87726.1"/>
    <property type="molecule type" value="Genomic_DNA"/>
</dbReference>
<name>V4GRP1_9EURY</name>
<comment type="caution">
    <text evidence="1">The sequence shown here is derived from an EMBL/GenBank/DDBJ whole genome shotgun (WGS) entry which is preliminary data.</text>
</comment>
<evidence type="ECO:0000313" key="1">
    <source>
        <dbReference type="EMBL" id="ESP87726.1"/>
    </source>
</evidence>
<feature type="non-terminal residue" evidence="1">
    <location>
        <position position="1"/>
    </location>
</feature>
<gene>
    <name evidence="1" type="ORF">K933_12620</name>
</gene>
<protein>
    <submittedName>
        <fullName evidence="1">Uncharacterized protein</fullName>
    </submittedName>
</protein>
<dbReference type="Proteomes" id="UP000017840">
    <property type="component" value="Unassembled WGS sequence"/>
</dbReference>
<reference evidence="1 2" key="1">
    <citation type="journal article" date="2013" name="Genome Announc.">
        <title>Draft Genome Sequence of 'Candidatus Halobonum tyrrellensis' Strain G22, Isolated from the Hypersaline Waters of Lake Tyrrell, Australia.</title>
        <authorList>
            <person name="Ugalde J.A."/>
            <person name="Narasingarao P."/>
            <person name="Kuo S."/>
            <person name="Podell S."/>
            <person name="Allen E.E."/>
        </authorList>
    </citation>
    <scope>NUCLEOTIDE SEQUENCE [LARGE SCALE GENOMIC DNA]</scope>
    <source>
        <strain evidence="1 2">G22</strain>
    </source>
</reference>
<evidence type="ECO:0000313" key="2">
    <source>
        <dbReference type="Proteomes" id="UP000017840"/>
    </source>
</evidence>